<dbReference type="PANTHER" id="PTHR14566">
    <property type="entry name" value="CELL CYCLE REGULATOR OF NON-HOMOLOGOUS END JOINING"/>
    <property type="match status" value="1"/>
</dbReference>
<comment type="caution">
    <text evidence="1">The sequence shown here is derived from an EMBL/GenBank/DDBJ whole genome shotgun (WGS) entry which is preliminary data.</text>
</comment>
<keyword evidence="2" id="KW-1185">Reference proteome</keyword>
<organism evidence="1 2">
    <name type="scientific">Triplophysa tibetana</name>
    <dbReference type="NCBI Taxonomy" id="1572043"/>
    <lineage>
        <taxon>Eukaryota</taxon>
        <taxon>Metazoa</taxon>
        <taxon>Chordata</taxon>
        <taxon>Craniata</taxon>
        <taxon>Vertebrata</taxon>
        <taxon>Euteleostomi</taxon>
        <taxon>Actinopterygii</taxon>
        <taxon>Neopterygii</taxon>
        <taxon>Teleostei</taxon>
        <taxon>Ostariophysi</taxon>
        <taxon>Cypriniformes</taxon>
        <taxon>Nemacheilidae</taxon>
        <taxon>Triplophysa</taxon>
    </lineage>
</organism>
<dbReference type="EMBL" id="SOYY01000002">
    <property type="protein sequence ID" value="KAA0724380.1"/>
    <property type="molecule type" value="Genomic_DNA"/>
</dbReference>
<accession>A0A5A9PQC9</accession>
<protein>
    <submittedName>
        <fullName evidence="1">Uncharacterized protein</fullName>
    </submittedName>
</protein>
<sequence>MLDIIPSVIEYWMNERELVEAAMCFLKNSKACNRVETSISDHVEMVIPETSDSEVSDTDCDVSEQETVPYANCMNEGIGTTSDTHLKPLIDGSGAYEKLEEPSQKHDASDDDALELVREIFFN</sequence>
<name>A0A5A9PQC9_9TELE</name>
<dbReference type="AlphaFoldDB" id="A0A5A9PQC9"/>
<proteinExistence type="predicted"/>
<dbReference type="GO" id="GO:2001033">
    <property type="term" value="P:negative regulation of double-strand break repair via nonhomologous end joining"/>
    <property type="evidence" value="ECO:0007669"/>
    <property type="project" value="InterPro"/>
</dbReference>
<dbReference type="PANTHER" id="PTHR14566:SF0">
    <property type="entry name" value="CELL CYCLE REGULATOR OF NON-HOMOLOGOUS END JOINING"/>
    <property type="match status" value="1"/>
</dbReference>
<evidence type="ECO:0000313" key="1">
    <source>
        <dbReference type="EMBL" id="KAA0724380.1"/>
    </source>
</evidence>
<dbReference type="Proteomes" id="UP000324632">
    <property type="component" value="Chromosome 2"/>
</dbReference>
<gene>
    <name evidence="1" type="ORF">E1301_Tti003648</name>
</gene>
<reference evidence="1 2" key="1">
    <citation type="journal article" date="2019" name="Mol. Ecol. Resour.">
        <title>Chromosome-level genome assembly of Triplophysa tibetana, a fish adapted to the harsh high-altitude environment of the Tibetan Plateau.</title>
        <authorList>
            <person name="Yang X."/>
            <person name="Liu H."/>
            <person name="Ma Z."/>
            <person name="Zou Y."/>
            <person name="Zou M."/>
            <person name="Mao Y."/>
            <person name="Li X."/>
            <person name="Wang H."/>
            <person name="Chen T."/>
            <person name="Wang W."/>
            <person name="Yang R."/>
        </authorList>
    </citation>
    <scope>NUCLEOTIDE SEQUENCE [LARGE SCALE GENOMIC DNA]</scope>
    <source>
        <strain evidence="1">TTIB1903HZAU</strain>
        <tissue evidence="1">Muscle</tissue>
    </source>
</reference>
<dbReference type="InterPro" id="IPR028278">
    <property type="entry name" value="MRI"/>
</dbReference>
<evidence type="ECO:0000313" key="2">
    <source>
        <dbReference type="Proteomes" id="UP000324632"/>
    </source>
</evidence>